<dbReference type="InterPro" id="IPR051532">
    <property type="entry name" value="Ester_Hydrolysis_Enzymes"/>
</dbReference>
<evidence type="ECO:0000313" key="4">
    <source>
        <dbReference type="Proteomes" id="UP000006844"/>
    </source>
</evidence>
<evidence type="ECO:0000259" key="2">
    <source>
        <dbReference type="Pfam" id="PF13472"/>
    </source>
</evidence>
<organism evidence="3 4">
    <name type="scientific">Terriglobus saanensis (strain ATCC BAA-1853 / DSM 23119 / SP1PR4)</name>
    <dbReference type="NCBI Taxonomy" id="401053"/>
    <lineage>
        <taxon>Bacteria</taxon>
        <taxon>Pseudomonadati</taxon>
        <taxon>Acidobacteriota</taxon>
        <taxon>Terriglobia</taxon>
        <taxon>Terriglobales</taxon>
        <taxon>Acidobacteriaceae</taxon>
        <taxon>Terriglobus</taxon>
    </lineage>
</organism>
<dbReference type="PROSITE" id="PS51257">
    <property type="entry name" value="PROKAR_LIPOPROTEIN"/>
    <property type="match status" value="1"/>
</dbReference>
<feature type="domain" description="SGNH hydrolase-type esterase" evidence="2">
    <location>
        <begin position="71"/>
        <end position="231"/>
    </location>
</feature>
<dbReference type="KEGG" id="tsa:AciPR4_1068"/>
<dbReference type="SUPFAM" id="SSF52266">
    <property type="entry name" value="SGNH hydrolase"/>
    <property type="match status" value="1"/>
</dbReference>
<dbReference type="Gene3D" id="3.40.50.1110">
    <property type="entry name" value="SGNH hydrolase"/>
    <property type="match status" value="1"/>
</dbReference>
<dbReference type="CDD" id="cd01822">
    <property type="entry name" value="Lysophospholipase_L1_like"/>
    <property type="match status" value="1"/>
</dbReference>
<protein>
    <submittedName>
        <fullName evidence="3">Lipolytic protein G-D-S-L family</fullName>
    </submittedName>
</protein>
<dbReference type="PANTHER" id="PTHR30383:SF24">
    <property type="entry name" value="THIOESTERASE 1_PROTEASE 1_LYSOPHOSPHOLIPASE L1"/>
    <property type="match status" value="1"/>
</dbReference>
<feature type="chain" id="PRO_5003228835" evidence="1">
    <location>
        <begin position="27"/>
        <end position="247"/>
    </location>
</feature>
<keyword evidence="4" id="KW-1185">Reference proteome</keyword>
<dbReference type="Pfam" id="PF13472">
    <property type="entry name" value="Lipase_GDSL_2"/>
    <property type="match status" value="1"/>
</dbReference>
<dbReference type="EMBL" id="CP002467">
    <property type="protein sequence ID" value="ADV81899.1"/>
    <property type="molecule type" value="Genomic_DNA"/>
</dbReference>
<feature type="signal peptide" evidence="1">
    <location>
        <begin position="1"/>
        <end position="26"/>
    </location>
</feature>
<sequence length="247" mass="26272">MTMIQMRRTAAVITLLMTATIFGCKADPASQRSSEIDLNAAAQQARQRAASKPAAGEGAIAQNDGRPVIACFGDSLTAGYGIDSEDSYPAVLQRTLDSAGYRYRVVNLGISGDTTKDGLARIDRVLALAPAIVVVEFGGNDGLRGLPIASTRTNLDAIVSRLVPTHTQVVLAGITLPPQYGKAYVKDFDDTYHLAATKYHVPLLPFLLKDVYGVQGGIQPDGIHPTAQGARQVAKNVLSLIQPMLKK</sequence>
<dbReference type="Proteomes" id="UP000006844">
    <property type="component" value="Chromosome"/>
</dbReference>
<dbReference type="GO" id="GO:0004622">
    <property type="term" value="F:phosphatidylcholine lysophospholipase activity"/>
    <property type="evidence" value="ECO:0007669"/>
    <property type="project" value="TreeGrafter"/>
</dbReference>
<accession>E8UX12</accession>
<dbReference type="PANTHER" id="PTHR30383">
    <property type="entry name" value="THIOESTERASE 1/PROTEASE 1/LYSOPHOSPHOLIPASE L1"/>
    <property type="match status" value="1"/>
</dbReference>
<gene>
    <name evidence="3" type="ordered locus">AciPR4_1068</name>
</gene>
<name>E8UX12_TERSS</name>
<keyword evidence="1" id="KW-0732">Signal</keyword>
<evidence type="ECO:0000256" key="1">
    <source>
        <dbReference type="SAM" id="SignalP"/>
    </source>
</evidence>
<dbReference type="InterPro" id="IPR013830">
    <property type="entry name" value="SGNH_hydro"/>
</dbReference>
<dbReference type="AlphaFoldDB" id="E8UX12"/>
<dbReference type="STRING" id="401053.AciPR4_1068"/>
<dbReference type="HOGENOM" id="CLU_051180_1_0_0"/>
<dbReference type="RefSeq" id="WP_013567632.1">
    <property type="nucleotide sequence ID" value="NC_014963.1"/>
</dbReference>
<dbReference type="eggNOG" id="COG2755">
    <property type="taxonomic scope" value="Bacteria"/>
</dbReference>
<reference evidence="3 4" key="1">
    <citation type="journal article" date="2012" name="Stand. Genomic Sci.">
        <title>Complete genome sequence of Terriglobus saanensis type strain SP1PR4(T), an Acidobacteria from tundra soil.</title>
        <authorList>
            <person name="Rawat S.R."/>
            <person name="Mannisto M.K."/>
            <person name="Starovoytov V."/>
            <person name="Goodwin L."/>
            <person name="Nolan M."/>
            <person name="Hauser L."/>
            <person name="Land M."/>
            <person name="Davenport K.W."/>
            <person name="Woyke T."/>
            <person name="Haggblom M.M."/>
        </authorList>
    </citation>
    <scope>NUCLEOTIDE SEQUENCE</scope>
    <source>
        <strain evidence="4">ATCC BAA-1853 / DSM 23119 / SP1PR4</strain>
    </source>
</reference>
<dbReference type="InterPro" id="IPR036514">
    <property type="entry name" value="SGNH_hydro_sf"/>
</dbReference>
<evidence type="ECO:0000313" key="3">
    <source>
        <dbReference type="EMBL" id="ADV81899.1"/>
    </source>
</evidence>
<proteinExistence type="predicted"/>